<dbReference type="GO" id="GO:0080044">
    <property type="term" value="F:quercetin 7-O-glucosyltransferase activity"/>
    <property type="evidence" value="ECO:0007669"/>
    <property type="project" value="TreeGrafter"/>
</dbReference>
<dbReference type="Gene3D" id="3.40.50.2000">
    <property type="entry name" value="Glycogen Phosphorylase B"/>
    <property type="match status" value="4"/>
</dbReference>
<proteinExistence type="inferred from homology"/>
<dbReference type="GO" id="GO:0080043">
    <property type="term" value="F:quercetin 3-O-glucosyltransferase activity"/>
    <property type="evidence" value="ECO:0007669"/>
    <property type="project" value="TreeGrafter"/>
</dbReference>
<keyword evidence="5" id="KW-1185">Reference proteome</keyword>
<protein>
    <submittedName>
        <fullName evidence="4">Uncharacterized protein</fullName>
    </submittedName>
</protein>
<dbReference type="CDD" id="cd03784">
    <property type="entry name" value="GT1_Gtf-like"/>
    <property type="match status" value="1"/>
</dbReference>
<sequence>MPPIKLGDMSSFVRTTDPDDFGLRFNEEEANNCTKANALILNTFDELEADVLAALRAEYARIYTIGPLGTLLNHAADAIGGGLSLWKQDTECLAWLDTQQPRSAVYVNFGSYGDDAGAARRVRVGNRGDRENLVPGGPNALPPEFVVETDGRRCLATWCSQEQVLRHPAVGCFLTHSGWNSKCESVASGVPMVCWPVFADQYINRKYACESWDVGLRLDEEVRREQVSAQVKQVMESEEMRQDAARWKAKAEQAARLGGSSYKNLQSMVEVIRSFASDSKKAEA</sequence>
<evidence type="ECO:0000313" key="4">
    <source>
        <dbReference type="EnsemblPlants" id="OMERI08G04260.1"/>
    </source>
</evidence>
<name>A0A0E0EIF9_9ORYZ</name>
<dbReference type="HOGENOM" id="CLU_001724_1_0_1"/>
<evidence type="ECO:0000256" key="3">
    <source>
        <dbReference type="RuleBase" id="RU003718"/>
    </source>
</evidence>
<dbReference type="PANTHER" id="PTHR11926:SF1537">
    <property type="entry name" value="OS08G0168700 PROTEIN"/>
    <property type="match status" value="1"/>
</dbReference>
<reference evidence="4" key="1">
    <citation type="submission" date="2015-04" db="UniProtKB">
        <authorList>
            <consortium name="EnsemblPlants"/>
        </authorList>
    </citation>
    <scope>IDENTIFICATION</scope>
</reference>
<keyword evidence="2 3" id="KW-0808">Transferase</keyword>
<comment type="similarity">
    <text evidence="1 3">Belongs to the UDP-glycosyltransferase family.</text>
</comment>
<dbReference type="InterPro" id="IPR002213">
    <property type="entry name" value="UDP_glucos_trans"/>
</dbReference>
<dbReference type="PANTHER" id="PTHR11926">
    <property type="entry name" value="GLUCOSYL/GLUCURONOSYL TRANSFERASES"/>
    <property type="match status" value="1"/>
</dbReference>
<dbReference type="eggNOG" id="KOG1192">
    <property type="taxonomic scope" value="Eukaryota"/>
</dbReference>
<dbReference type="AlphaFoldDB" id="A0A0E0EIF9"/>
<dbReference type="EnsemblPlants" id="OMERI08G04260.1">
    <property type="protein sequence ID" value="OMERI08G04260.1"/>
    <property type="gene ID" value="OMERI08G04260"/>
</dbReference>
<evidence type="ECO:0000256" key="1">
    <source>
        <dbReference type="ARBA" id="ARBA00009995"/>
    </source>
</evidence>
<dbReference type="SUPFAM" id="SSF53756">
    <property type="entry name" value="UDP-Glycosyltransferase/glycogen phosphorylase"/>
    <property type="match status" value="1"/>
</dbReference>
<accession>A0A0E0EIF9</accession>
<evidence type="ECO:0000313" key="5">
    <source>
        <dbReference type="Proteomes" id="UP000008021"/>
    </source>
</evidence>
<dbReference type="Proteomes" id="UP000008021">
    <property type="component" value="Chromosome 8"/>
</dbReference>
<organism evidence="4">
    <name type="scientific">Oryza meridionalis</name>
    <dbReference type="NCBI Taxonomy" id="40149"/>
    <lineage>
        <taxon>Eukaryota</taxon>
        <taxon>Viridiplantae</taxon>
        <taxon>Streptophyta</taxon>
        <taxon>Embryophyta</taxon>
        <taxon>Tracheophyta</taxon>
        <taxon>Spermatophyta</taxon>
        <taxon>Magnoliopsida</taxon>
        <taxon>Liliopsida</taxon>
        <taxon>Poales</taxon>
        <taxon>Poaceae</taxon>
        <taxon>BOP clade</taxon>
        <taxon>Oryzoideae</taxon>
        <taxon>Oryzeae</taxon>
        <taxon>Oryzinae</taxon>
        <taxon>Oryza</taxon>
    </lineage>
</organism>
<dbReference type="Pfam" id="PF00201">
    <property type="entry name" value="UDPGT"/>
    <property type="match status" value="1"/>
</dbReference>
<dbReference type="Gramene" id="OMERI08G04260.1">
    <property type="protein sequence ID" value="OMERI08G04260.1"/>
    <property type="gene ID" value="OMERI08G04260"/>
</dbReference>
<evidence type="ECO:0000256" key="2">
    <source>
        <dbReference type="ARBA" id="ARBA00022679"/>
    </source>
</evidence>
<dbReference type="PROSITE" id="PS00375">
    <property type="entry name" value="UDPGT"/>
    <property type="match status" value="1"/>
</dbReference>
<dbReference type="InterPro" id="IPR035595">
    <property type="entry name" value="UDP_glycos_trans_CS"/>
</dbReference>
<reference evidence="4" key="2">
    <citation type="submission" date="2018-05" db="EMBL/GenBank/DDBJ databases">
        <title>OmerRS3 (Oryza meridionalis Reference Sequence Version 3).</title>
        <authorList>
            <person name="Zhang J."/>
            <person name="Kudrna D."/>
            <person name="Lee S."/>
            <person name="Talag J."/>
            <person name="Welchert J."/>
            <person name="Wing R.A."/>
        </authorList>
    </citation>
    <scope>NUCLEOTIDE SEQUENCE [LARGE SCALE GENOMIC DNA]</scope>
    <source>
        <strain evidence="4">cv. OR44</strain>
    </source>
</reference>
<keyword evidence="3" id="KW-0328">Glycosyltransferase</keyword>